<feature type="chain" id="PRO_5027121428" description="TolB protein, periplasmic protein involved in the tonb-independent uptake of group A colicins" evidence="2">
    <location>
        <begin position="37"/>
        <end position="455"/>
    </location>
</feature>
<dbReference type="AlphaFoldDB" id="A0A6J4UUL8"/>
<organism evidence="3">
    <name type="scientific">uncultured Thermomicrobiales bacterium</name>
    <dbReference type="NCBI Taxonomy" id="1645740"/>
    <lineage>
        <taxon>Bacteria</taxon>
        <taxon>Pseudomonadati</taxon>
        <taxon>Thermomicrobiota</taxon>
        <taxon>Thermomicrobia</taxon>
        <taxon>Thermomicrobiales</taxon>
        <taxon>environmental samples</taxon>
    </lineage>
</organism>
<dbReference type="Gene3D" id="2.120.10.30">
    <property type="entry name" value="TolB, C-terminal domain"/>
    <property type="match status" value="1"/>
</dbReference>
<dbReference type="SUPFAM" id="SSF82171">
    <property type="entry name" value="DPP6 N-terminal domain-like"/>
    <property type="match status" value="1"/>
</dbReference>
<dbReference type="InterPro" id="IPR011042">
    <property type="entry name" value="6-blade_b-propeller_TolB-like"/>
</dbReference>
<name>A0A6J4UUL8_9BACT</name>
<feature type="compositionally biased region" description="Polar residues" evidence="1">
    <location>
        <begin position="52"/>
        <end position="61"/>
    </location>
</feature>
<evidence type="ECO:0000256" key="2">
    <source>
        <dbReference type="SAM" id="SignalP"/>
    </source>
</evidence>
<accession>A0A6J4UUL8</accession>
<evidence type="ECO:0000313" key="3">
    <source>
        <dbReference type="EMBL" id="CAA9561224.1"/>
    </source>
</evidence>
<feature type="signal peptide" evidence="2">
    <location>
        <begin position="1"/>
        <end position="36"/>
    </location>
</feature>
<evidence type="ECO:0000256" key="1">
    <source>
        <dbReference type="SAM" id="MobiDB-lite"/>
    </source>
</evidence>
<feature type="region of interest" description="Disordered" evidence="1">
    <location>
        <begin position="45"/>
        <end position="82"/>
    </location>
</feature>
<keyword evidence="2" id="KW-0732">Signal</keyword>
<dbReference type="EMBL" id="CADCWI010000093">
    <property type="protein sequence ID" value="CAA9561224.1"/>
    <property type="molecule type" value="Genomic_DNA"/>
</dbReference>
<sequence length="455" mass="47350">MLNRSTFVTKIPHRSLLSRLATVFSLLCAGSLLLVACGETATNEEDRRFANDPSQRNQTSESVRETPVPLATPTVRPLPSPETLLRARGAPGTVYAILNGAIQSVQPSDTGTTSATIRPPAGERFVAIDNSPSGDRVAAVSSSTGSTAQPPVVNLHVFDSAGAELETWAQVIPPDPAPSTPASGSPVAADMDLMVDWGAQGDRIIVASPDGRMASVMLGGDATAIATPSGVTAMRDVEWSPRGDRIAVLGVGQDSVARIGLIDPAATTPRFLPVAPIDDGGEQQRIRSFSWLPDGSGFVYLSGTEDDADTVGGQLYSLDLETMEQRIVATAGRGGPAATIIDFSVSPDGKAVAYTIVLPDGGNLRFNSLWVRSLRDQRALEMPVGNVIEVNALWWVDEGLLWGQAVSTSDGVMESFIHLSPGGDPTAVLTIAVGSQAAASVGTPSASPVPATPIP</sequence>
<proteinExistence type="predicted"/>
<reference evidence="3" key="1">
    <citation type="submission" date="2020-02" db="EMBL/GenBank/DDBJ databases">
        <authorList>
            <person name="Meier V. D."/>
        </authorList>
    </citation>
    <scope>NUCLEOTIDE SEQUENCE</scope>
    <source>
        <strain evidence="3">AVDCRST_MAG43</strain>
    </source>
</reference>
<protein>
    <recommendedName>
        <fullName evidence="4">TolB protein, periplasmic protein involved in the tonb-independent uptake of group A colicins</fullName>
    </recommendedName>
</protein>
<evidence type="ECO:0008006" key="4">
    <source>
        <dbReference type="Google" id="ProtNLM"/>
    </source>
</evidence>
<gene>
    <name evidence="3" type="ORF">AVDCRST_MAG43-1792</name>
</gene>